<dbReference type="Pfam" id="PF02578">
    <property type="entry name" value="Cu-oxidase_4"/>
    <property type="match status" value="1"/>
</dbReference>
<dbReference type="PANTHER" id="PTHR30616">
    <property type="entry name" value="UNCHARACTERIZED PROTEIN YFIH"/>
    <property type="match status" value="1"/>
</dbReference>
<evidence type="ECO:0000256" key="2">
    <source>
        <dbReference type="ARBA" id="ARBA00003215"/>
    </source>
</evidence>
<dbReference type="NCBIfam" id="TIGR00726">
    <property type="entry name" value="peptidoglycan editing factor PgeF"/>
    <property type="match status" value="1"/>
</dbReference>
<name>A0A9D1T0F0_9FIRM</name>
<dbReference type="InterPro" id="IPR011324">
    <property type="entry name" value="Cytotoxic_necrot_fac-like_cat"/>
</dbReference>
<dbReference type="AlphaFoldDB" id="A0A9D1T0F0"/>
<dbReference type="GO" id="GO:0016787">
    <property type="term" value="F:hydrolase activity"/>
    <property type="evidence" value="ECO:0007669"/>
    <property type="project" value="UniProtKB-KW"/>
</dbReference>
<keyword evidence="4" id="KW-0808">Transferase</keyword>
<keyword evidence="7" id="KW-0862">Zinc</keyword>
<reference evidence="12" key="1">
    <citation type="submission" date="2020-10" db="EMBL/GenBank/DDBJ databases">
        <authorList>
            <person name="Gilroy R."/>
        </authorList>
    </citation>
    <scope>NUCLEOTIDE SEQUENCE</scope>
    <source>
        <strain evidence="12">4920</strain>
    </source>
</reference>
<evidence type="ECO:0000256" key="8">
    <source>
        <dbReference type="ARBA" id="ARBA00047989"/>
    </source>
</evidence>
<evidence type="ECO:0000256" key="5">
    <source>
        <dbReference type="ARBA" id="ARBA00022723"/>
    </source>
</evidence>
<evidence type="ECO:0000256" key="9">
    <source>
        <dbReference type="ARBA" id="ARBA00048968"/>
    </source>
</evidence>
<proteinExistence type="inferred from homology"/>
<dbReference type="PANTHER" id="PTHR30616:SF2">
    <property type="entry name" value="PURINE NUCLEOSIDE PHOSPHORYLASE LACC1"/>
    <property type="match status" value="1"/>
</dbReference>
<sequence>MTISIEDKEGAVQVQLGFERHTKGELAYYTVPALERTGLVRHCFTTRRGGVSTGETATLNLGFRRKDTYENVRRNYEIVCSAIGMKAENLVLSNQVHDNRVRVITRTDCGKGITRESDIVGIDALVCAEIGVPFVVFCADCVPVFFLDPVRRVAALAHSGWRSTVKNISGEVLAVMRREFGCGMGDVLCAVGPSIGPCCFEVDGDVAEQFPARFTEQRGAKYHVDLWGVIHAQLRDAGVREDNITLAGICTCCNGDEFFSNRAHKGKIGLMGAFLELK</sequence>
<evidence type="ECO:0000256" key="1">
    <source>
        <dbReference type="ARBA" id="ARBA00000553"/>
    </source>
</evidence>
<dbReference type="InterPro" id="IPR003730">
    <property type="entry name" value="Cu_polyphenol_OxRdtase"/>
</dbReference>
<comment type="catalytic activity">
    <reaction evidence="1">
        <text>inosine + phosphate = alpha-D-ribose 1-phosphate + hypoxanthine</text>
        <dbReference type="Rhea" id="RHEA:27646"/>
        <dbReference type="ChEBI" id="CHEBI:17368"/>
        <dbReference type="ChEBI" id="CHEBI:17596"/>
        <dbReference type="ChEBI" id="CHEBI:43474"/>
        <dbReference type="ChEBI" id="CHEBI:57720"/>
        <dbReference type="EC" id="2.4.2.1"/>
    </reaction>
    <physiologicalReaction direction="left-to-right" evidence="1">
        <dbReference type="Rhea" id="RHEA:27647"/>
    </physiologicalReaction>
</comment>
<organism evidence="12 13">
    <name type="scientific">Candidatus Aphodoplasma excrementigallinarum</name>
    <dbReference type="NCBI Taxonomy" id="2840673"/>
    <lineage>
        <taxon>Bacteria</taxon>
        <taxon>Bacillati</taxon>
        <taxon>Bacillota</taxon>
        <taxon>Clostridia</taxon>
        <taxon>Eubacteriales</taxon>
        <taxon>Candidatus Aphodoplasma</taxon>
    </lineage>
</organism>
<dbReference type="InterPro" id="IPR038371">
    <property type="entry name" value="Cu_polyphenol_OxRdtase_sf"/>
</dbReference>
<evidence type="ECO:0000313" key="12">
    <source>
        <dbReference type="EMBL" id="HIV03475.1"/>
    </source>
</evidence>
<dbReference type="GO" id="GO:0005507">
    <property type="term" value="F:copper ion binding"/>
    <property type="evidence" value="ECO:0007669"/>
    <property type="project" value="TreeGrafter"/>
</dbReference>
<dbReference type="CDD" id="cd16833">
    <property type="entry name" value="YfiH"/>
    <property type="match status" value="1"/>
</dbReference>
<gene>
    <name evidence="12" type="primary">pgeF</name>
    <name evidence="12" type="ORF">IAC74_07860</name>
</gene>
<comment type="catalytic activity">
    <reaction evidence="8">
        <text>adenosine + H2O + H(+) = inosine + NH4(+)</text>
        <dbReference type="Rhea" id="RHEA:24408"/>
        <dbReference type="ChEBI" id="CHEBI:15377"/>
        <dbReference type="ChEBI" id="CHEBI:15378"/>
        <dbReference type="ChEBI" id="CHEBI:16335"/>
        <dbReference type="ChEBI" id="CHEBI:17596"/>
        <dbReference type="ChEBI" id="CHEBI:28938"/>
        <dbReference type="EC" id="3.5.4.4"/>
    </reaction>
    <physiologicalReaction direction="left-to-right" evidence="8">
        <dbReference type="Rhea" id="RHEA:24409"/>
    </physiologicalReaction>
</comment>
<comment type="similarity">
    <text evidence="3 11">Belongs to the purine nucleoside phosphorylase YfiH/LACC1 family.</text>
</comment>
<evidence type="ECO:0000256" key="3">
    <source>
        <dbReference type="ARBA" id="ARBA00007353"/>
    </source>
</evidence>
<keyword evidence="5" id="KW-0479">Metal-binding</keyword>
<accession>A0A9D1T0F0</accession>
<evidence type="ECO:0000256" key="4">
    <source>
        <dbReference type="ARBA" id="ARBA00022679"/>
    </source>
</evidence>
<dbReference type="Gene3D" id="3.60.140.10">
    <property type="entry name" value="CNF1/YfiH-like putative cysteine hydrolases"/>
    <property type="match status" value="1"/>
</dbReference>
<keyword evidence="6" id="KW-0378">Hydrolase</keyword>
<comment type="catalytic activity">
    <reaction evidence="10">
        <text>S-methyl-5'-thioadenosine + phosphate = 5-(methylsulfanyl)-alpha-D-ribose 1-phosphate + adenine</text>
        <dbReference type="Rhea" id="RHEA:11852"/>
        <dbReference type="ChEBI" id="CHEBI:16708"/>
        <dbReference type="ChEBI" id="CHEBI:17509"/>
        <dbReference type="ChEBI" id="CHEBI:43474"/>
        <dbReference type="ChEBI" id="CHEBI:58533"/>
        <dbReference type="EC" id="2.4.2.28"/>
    </reaction>
    <physiologicalReaction direction="left-to-right" evidence="10">
        <dbReference type="Rhea" id="RHEA:11853"/>
    </physiologicalReaction>
</comment>
<evidence type="ECO:0000256" key="10">
    <source>
        <dbReference type="ARBA" id="ARBA00049893"/>
    </source>
</evidence>
<protein>
    <recommendedName>
        <fullName evidence="11">Purine nucleoside phosphorylase</fullName>
    </recommendedName>
</protein>
<dbReference type="EMBL" id="DVOF01000238">
    <property type="protein sequence ID" value="HIV03475.1"/>
    <property type="molecule type" value="Genomic_DNA"/>
</dbReference>
<evidence type="ECO:0000256" key="11">
    <source>
        <dbReference type="RuleBase" id="RU361274"/>
    </source>
</evidence>
<dbReference type="SUPFAM" id="SSF64438">
    <property type="entry name" value="CNF1/YfiH-like putative cysteine hydrolases"/>
    <property type="match status" value="1"/>
</dbReference>
<dbReference type="GO" id="GO:0017061">
    <property type="term" value="F:S-methyl-5-thioadenosine phosphorylase activity"/>
    <property type="evidence" value="ECO:0007669"/>
    <property type="project" value="UniProtKB-EC"/>
</dbReference>
<evidence type="ECO:0000256" key="6">
    <source>
        <dbReference type="ARBA" id="ARBA00022801"/>
    </source>
</evidence>
<reference evidence="12" key="2">
    <citation type="journal article" date="2021" name="PeerJ">
        <title>Extensive microbial diversity within the chicken gut microbiome revealed by metagenomics and culture.</title>
        <authorList>
            <person name="Gilroy R."/>
            <person name="Ravi A."/>
            <person name="Getino M."/>
            <person name="Pursley I."/>
            <person name="Horton D.L."/>
            <person name="Alikhan N.F."/>
            <person name="Baker D."/>
            <person name="Gharbi K."/>
            <person name="Hall N."/>
            <person name="Watson M."/>
            <person name="Adriaenssens E.M."/>
            <person name="Foster-Nyarko E."/>
            <person name="Jarju S."/>
            <person name="Secka A."/>
            <person name="Antonio M."/>
            <person name="Oren A."/>
            <person name="Chaudhuri R.R."/>
            <person name="La Ragione R."/>
            <person name="Hildebrand F."/>
            <person name="Pallen M.J."/>
        </authorList>
    </citation>
    <scope>NUCLEOTIDE SEQUENCE</scope>
    <source>
        <strain evidence="12">4920</strain>
    </source>
</reference>
<comment type="function">
    <text evidence="2">Purine nucleoside enzyme that catalyzes the phosphorolysis of adenosine and inosine nucleosides, yielding D-ribose 1-phosphate and the respective free bases, adenine and hypoxanthine. Also catalyzes the phosphorolysis of S-methyl-5'-thioadenosine into adenine and S-methyl-5-thio-alpha-D-ribose 1-phosphate. Also has adenosine deaminase activity.</text>
</comment>
<evidence type="ECO:0000256" key="7">
    <source>
        <dbReference type="ARBA" id="ARBA00022833"/>
    </source>
</evidence>
<dbReference type="Proteomes" id="UP000886743">
    <property type="component" value="Unassembled WGS sequence"/>
</dbReference>
<evidence type="ECO:0000313" key="13">
    <source>
        <dbReference type="Proteomes" id="UP000886743"/>
    </source>
</evidence>
<comment type="caution">
    <text evidence="12">The sequence shown here is derived from an EMBL/GenBank/DDBJ whole genome shotgun (WGS) entry which is preliminary data.</text>
</comment>
<comment type="catalytic activity">
    <reaction evidence="9">
        <text>adenosine + phosphate = alpha-D-ribose 1-phosphate + adenine</text>
        <dbReference type="Rhea" id="RHEA:27642"/>
        <dbReference type="ChEBI" id="CHEBI:16335"/>
        <dbReference type="ChEBI" id="CHEBI:16708"/>
        <dbReference type="ChEBI" id="CHEBI:43474"/>
        <dbReference type="ChEBI" id="CHEBI:57720"/>
        <dbReference type="EC" id="2.4.2.1"/>
    </reaction>
    <physiologicalReaction direction="left-to-right" evidence="9">
        <dbReference type="Rhea" id="RHEA:27643"/>
    </physiologicalReaction>
</comment>